<keyword evidence="3 6" id="KW-0863">Zinc-finger</keyword>
<dbReference type="EMBL" id="CACVKT020004375">
    <property type="protein sequence ID" value="CAC5389800.1"/>
    <property type="molecule type" value="Genomic_DNA"/>
</dbReference>
<keyword evidence="5" id="KW-0539">Nucleus</keyword>
<dbReference type="PANTHER" id="PTHR10825">
    <property type="entry name" value="RING FINGER DOMAIN-CONTAINING, POLYCOMB GROUP COMPONENT"/>
    <property type="match status" value="1"/>
</dbReference>
<feature type="compositionally biased region" description="Acidic residues" evidence="7">
    <location>
        <begin position="288"/>
        <end position="300"/>
    </location>
</feature>
<dbReference type="GO" id="GO:0008270">
    <property type="term" value="F:zinc ion binding"/>
    <property type="evidence" value="ECO:0007669"/>
    <property type="project" value="UniProtKB-KW"/>
</dbReference>
<accession>A0A6J8C3Z3</accession>
<evidence type="ECO:0000313" key="10">
    <source>
        <dbReference type="Proteomes" id="UP000507470"/>
    </source>
</evidence>
<dbReference type="Gene3D" id="3.10.20.90">
    <property type="entry name" value="Phosphatidylinositol 3-kinase Catalytic Subunit, Chain A, domain 1"/>
    <property type="match status" value="1"/>
</dbReference>
<dbReference type="InterPro" id="IPR001841">
    <property type="entry name" value="Znf_RING"/>
</dbReference>
<feature type="region of interest" description="Disordered" evidence="7">
    <location>
        <begin position="282"/>
        <end position="308"/>
    </location>
</feature>
<keyword evidence="4" id="KW-0862">Zinc</keyword>
<evidence type="ECO:0000256" key="4">
    <source>
        <dbReference type="ARBA" id="ARBA00022833"/>
    </source>
</evidence>
<evidence type="ECO:0000256" key="6">
    <source>
        <dbReference type="PROSITE-ProRule" id="PRU00175"/>
    </source>
</evidence>
<evidence type="ECO:0000313" key="9">
    <source>
        <dbReference type="EMBL" id="CAC5389800.1"/>
    </source>
</evidence>
<dbReference type="PROSITE" id="PS00518">
    <property type="entry name" value="ZF_RING_1"/>
    <property type="match status" value="1"/>
</dbReference>
<proteinExistence type="predicted"/>
<keyword evidence="2" id="KW-0479">Metal-binding</keyword>
<evidence type="ECO:0000256" key="5">
    <source>
        <dbReference type="ARBA" id="ARBA00023242"/>
    </source>
</evidence>
<dbReference type="GO" id="GO:1990841">
    <property type="term" value="F:promoter-specific chromatin binding"/>
    <property type="evidence" value="ECO:0007669"/>
    <property type="project" value="TreeGrafter"/>
</dbReference>
<protein>
    <submittedName>
        <fullName evidence="9">PCGF4</fullName>
    </submittedName>
</protein>
<dbReference type="SUPFAM" id="SSF57850">
    <property type="entry name" value="RING/U-box"/>
    <property type="match status" value="1"/>
</dbReference>
<feature type="domain" description="RING-type" evidence="8">
    <location>
        <begin position="49"/>
        <end position="88"/>
    </location>
</feature>
<dbReference type="Pfam" id="PF13923">
    <property type="entry name" value="zf-C3HC4_2"/>
    <property type="match status" value="1"/>
</dbReference>
<evidence type="ECO:0000259" key="8">
    <source>
        <dbReference type="PROSITE" id="PS50089"/>
    </source>
</evidence>
<feature type="compositionally biased region" description="Basic and acidic residues" evidence="7">
    <location>
        <begin position="135"/>
        <end position="150"/>
    </location>
</feature>
<dbReference type="SMART" id="SM00184">
    <property type="entry name" value="RING"/>
    <property type="match status" value="1"/>
</dbReference>
<dbReference type="PANTHER" id="PTHR10825:SF72">
    <property type="entry name" value="UBIQUITIN-LIKE DOMAIN-CONTAINING PROTEIN"/>
    <property type="match status" value="1"/>
</dbReference>
<dbReference type="PROSITE" id="PS50089">
    <property type="entry name" value="ZF_RING_2"/>
    <property type="match status" value="1"/>
</dbReference>
<evidence type="ECO:0000256" key="7">
    <source>
        <dbReference type="SAM" id="MobiDB-lite"/>
    </source>
</evidence>
<dbReference type="InterPro" id="IPR032443">
    <property type="entry name" value="RAWUL"/>
</dbReference>
<dbReference type="OrthoDB" id="1305878at2759"/>
<dbReference type="AlphaFoldDB" id="A0A6J8C3Z3"/>
<sequence>MTQFYKEFDMRFIYISKQGFYFIIDNDTAVKMHRTLKIKITELNPQLICVLCGGYLVDASTIVECLHSFCKTCIARYLDNSKCCPICDTMVHKTKPMQNVRLDKTLQDLVYKLVPGLYKNEMKRRRDFYAAYPVDPDRPPGPSEDRGNEDHDRLIYTEDEKISLELELFAGFNPSEHLESTAESDPDKLKEKDIRYLLCPAGVCVGHLKKFVRLKFDIPKKYKIDVYHSDEPLKDELTLMDIAYIYTWRRNSPLKLIYSIYEVLGTKRTAAFEETATELTKYPRLSSDTEETDAYSESESQDSLSQDEITKKDTNENHIFHNEKNNLIAGVNRMENGNDCKINGFYHDSDLPVDLSNHKLKKITCDNEVSTDGKNDVNGFIGHHFLQKPYTVNRNSPNEFSFKPKKRRKKMEDCIKEKEVYSNKKTFTKSEYDFNE</sequence>
<evidence type="ECO:0000256" key="2">
    <source>
        <dbReference type="ARBA" id="ARBA00022723"/>
    </source>
</evidence>
<dbReference type="InterPro" id="IPR013083">
    <property type="entry name" value="Znf_RING/FYVE/PHD"/>
</dbReference>
<gene>
    <name evidence="9" type="ORF">MCOR_24937</name>
</gene>
<reference evidence="9 10" key="1">
    <citation type="submission" date="2020-06" db="EMBL/GenBank/DDBJ databases">
        <authorList>
            <person name="Li R."/>
            <person name="Bekaert M."/>
        </authorList>
    </citation>
    <scope>NUCLEOTIDE SEQUENCE [LARGE SCALE GENOMIC DNA]</scope>
    <source>
        <strain evidence="10">wild</strain>
    </source>
</reference>
<dbReference type="Proteomes" id="UP000507470">
    <property type="component" value="Unassembled WGS sequence"/>
</dbReference>
<dbReference type="GO" id="GO:0035102">
    <property type="term" value="C:PRC1 complex"/>
    <property type="evidence" value="ECO:0007669"/>
    <property type="project" value="TreeGrafter"/>
</dbReference>
<dbReference type="FunFam" id="3.30.40.10:FF:000122">
    <property type="entry name" value="polycomb group RING finger protein 1"/>
    <property type="match status" value="1"/>
</dbReference>
<dbReference type="CDD" id="cd17082">
    <property type="entry name" value="RAWUL_PCGF2_like"/>
    <property type="match status" value="1"/>
</dbReference>
<keyword evidence="10" id="KW-1185">Reference proteome</keyword>
<feature type="region of interest" description="Disordered" evidence="7">
    <location>
        <begin position="131"/>
        <end position="150"/>
    </location>
</feature>
<evidence type="ECO:0000256" key="3">
    <source>
        <dbReference type="ARBA" id="ARBA00022771"/>
    </source>
</evidence>
<dbReference type="InterPro" id="IPR017907">
    <property type="entry name" value="Znf_RING_CS"/>
</dbReference>
<name>A0A6J8C3Z3_MYTCO</name>
<dbReference type="Pfam" id="PF16207">
    <property type="entry name" value="RAWUL"/>
    <property type="match status" value="1"/>
</dbReference>
<dbReference type="GO" id="GO:0000122">
    <property type="term" value="P:negative regulation of transcription by RNA polymerase II"/>
    <property type="evidence" value="ECO:0007669"/>
    <property type="project" value="TreeGrafter"/>
</dbReference>
<evidence type="ECO:0000256" key="1">
    <source>
        <dbReference type="ARBA" id="ARBA00004123"/>
    </source>
</evidence>
<comment type="subcellular location">
    <subcellularLocation>
        <location evidence="1">Nucleus</location>
    </subcellularLocation>
</comment>
<dbReference type="Gene3D" id="3.30.40.10">
    <property type="entry name" value="Zinc/RING finger domain, C3HC4 (zinc finger)"/>
    <property type="match status" value="1"/>
</dbReference>
<organism evidence="9 10">
    <name type="scientific">Mytilus coruscus</name>
    <name type="common">Sea mussel</name>
    <dbReference type="NCBI Taxonomy" id="42192"/>
    <lineage>
        <taxon>Eukaryota</taxon>
        <taxon>Metazoa</taxon>
        <taxon>Spiralia</taxon>
        <taxon>Lophotrochozoa</taxon>
        <taxon>Mollusca</taxon>
        <taxon>Bivalvia</taxon>
        <taxon>Autobranchia</taxon>
        <taxon>Pteriomorphia</taxon>
        <taxon>Mytilida</taxon>
        <taxon>Mytiloidea</taxon>
        <taxon>Mytilidae</taxon>
        <taxon>Mytilinae</taxon>
        <taxon>Mytilus</taxon>
    </lineage>
</organism>